<keyword evidence="2" id="KW-1185">Reference proteome</keyword>
<proteinExistence type="predicted"/>
<dbReference type="EMBL" id="NBNE01003665">
    <property type="protein sequence ID" value="OWZ07124.1"/>
    <property type="molecule type" value="Genomic_DNA"/>
</dbReference>
<organism evidence="1 2">
    <name type="scientific">Phytophthora megakarya</name>
    <dbReference type="NCBI Taxonomy" id="4795"/>
    <lineage>
        <taxon>Eukaryota</taxon>
        <taxon>Sar</taxon>
        <taxon>Stramenopiles</taxon>
        <taxon>Oomycota</taxon>
        <taxon>Peronosporomycetes</taxon>
        <taxon>Peronosporales</taxon>
        <taxon>Peronosporaceae</taxon>
        <taxon>Phytophthora</taxon>
    </lineage>
</organism>
<comment type="caution">
    <text evidence="1">The sequence shown here is derived from an EMBL/GenBank/DDBJ whole genome shotgun (WGS) entry which is preliminary data.</text>
</comment>
<evidence type="ECO:0000313" key="1">
    <source>
        <dbReference type="EMBL" id="OWZ07124.1"/>
    </source>
</evidence>
<accession>A0A225VPT7</accession>
<dbReference type="Proteomes" id="UP000198211">
    <property type="component" value="Unassembled WGS sequence"/>
</dbReference>
<dbReference type="AlphaFoldDB" id="A0A225VPT7"/>
<evidence type="ECO:0008006" key="3">
    <source>
        <dbReference type="Google" id="ProtNLM"/>
    </source>
</evidence>
<evidence type="ECO:0000313" key="2">
    <source>
        <dbReference type="Proteomes" id="UP000198211"/>
    </source>
</evidence>
<protein>
    <recommendedName>
        <fullName evidence="3">Reverse transcriptase Ty1/copia-type domain-containing protein</fullName>
    </recommendedName>
</protein>
<gene>
    <name evidence="1" type="ORF">PHMEG_00020525</name>
</gene>
<name>A0A225VPT7_9STRA</name>
<reference evidence="2" key="1">
    <citation type="submission" date="2017-03" db="EMBL/GenBank/DDBJ databases">
        <title>Phytopthora megakarya and P. palmivora, two closely related causual agents of cacao black pod achieved similar genome size and gene model numbers by different mechanisms.</title>
        <authorList>
            <person name="Ali S."/>
            <person name="Shao J."/>
            <person name="Larry D.J."/>
            <person name="Kronmiller B."/>
            <person name="Shen D."/>
            <person name="Strem M.D."/>
            <person name="Melnick R.L."/>
            <person name="Guiltinan M.J."/>
            <person name="Tyler B.M."/>
            <person name="Meinhardt L.W."/>
            <person name="Bailey B.A."/>
        </authorList>
    </citation>
    <scope>NUCLEOTIDE SEQUENCE [LARGE SCALE GENOMIC DNA]</scope>
    <source>
        <strain evidence="2">zdho120</strain>
    </source>
</reference>
<sequence length="70" mass="7856">MYVDDLLVTGMDQRAVDAFFGELKEFSARNVGQASSWGCTSRYNLDQEVMNMEMLKYCGLGARAWGANVH</sequence>